<feature type="region of interest" description="Disordered" evidence="2">
    <location>
        <begin position="333"/>
        <end position="414"/>
    </location>
</feature>
<evidence type="ECO:0000256" key="2">
    <source>
        <dbReference type="SAM" id="MobiDB-lite"/>
    </source>
</evidence>
<feature type="coiled-coil region" evidence="1">
    <location>
        <begin position="182"/>
        <end position="209"/>
    </location>
</feature>
<organism evidence="4 5">
    <name type="scientific">Truncatella angustata</name>
    <dbReference type="NCBI Taxonomy" id="152316"/>
    <lineage>
        <taxon>Eukaryota</taxon>
        <taxon>Fungi</taxon>
        <taxon>Dikarya</taxon>
        <taxon>Ascomycota</taxon>
        <taxon>Pezizomycotina</taxon>
        <taxon>Sordariomycetes</taxon>
        <taxon>Xylariomycetidae</taxon>
        <taxon>Amphisphaeriales</taxon>
        <taxon>Sporocadaceae</taxon>
        <taxon>Truncatella</taxon>
    </lineage>
</organism>
<keyword evidence="3" id="KW-1133">Transmembrane helix</keyword>
<dbReference type="RefSeq" id="XP_045956141.1">
    <property type="nucleotide sequence ID" value="XM_046096296.1"/>
</dbReference>
<feature type="transmembrane region" description="Helical" evidence="3">
    <location>
        <begin position="941"/>
        <end position="959"/>
    </location>
</feature>
<dbReference type="PANTHER" id="PTHR43049">
    <property type="entry name" value="EARLY ENDOSOME ANTIGEN"/>
    <property type="match status" value="1"/>
</dbReference>
<feature type="region of interest" description="Disordered" evidence="2">
    <location>
        <begin position="31"/>
        <end position="62"/>
    </location>
</feature>
<protein>
    <submittedName>
        <fullName evidence="4">Uncharacterized protein</fullName>
    </submittedName>
</protein>
<dbReference type="EMBL" id="JAGPXC010000006">
    <property type="protein sequence ID" value="KAH6651863.1"/>
    <property type="molecule type" value="Genomic_DNA"/>
</dbReference>
<feature type="coiled-coil region" evidence="1">
    <location>
        <begin position="239"/>
        <end position="332"/>
    </location>
</feature>
<feature type="compositionally biased region" description="Low complexity" evidence="2">
    <location>
        <begin position="391"/>
        <end position="407"/>
    </location>
</feature>
<reference evidence="4" key="1">
    <citation type="journal article" date="2021" name="Nat. Commun.">
        <title>Genetic determinants of endophytism in the Arabidopsis root mycobiome.</title>
        <authorList>
            <person name="Mesny F."/>
            <person name="Miyauchi S."/>
            <person name="Thiergart T."/>
            <person name="Pickel B."/>
            <person name="Atanasova L."/>
            <person name="Karlsson M."/>
            <person name="Huettel B."/>
            <person name="Barry K.W."/>
            <person name="Haridas S."/>
            <person name="Chen C."/>
            <person name="Bauer D."/>
            <person name="Andreopoulos W."/>
            <person name="Pangilinan J."/>
            <person name="LaButti K."/>
            <person name="Riley R."/>
            <person name="Lipzen A."/>
            <person name="Clum A."/>
            <person name="Drula E."/>
            <person name="Henrissat B."/>
            <person name="Kohler A."/>
            <person name="Grigoriev I.V."/>
            <person name="Martin F.M."/>
            <person name="Hacquard S."/>
        </authorList>
    </citation>
    <scope>NUCLEOTIDE SEQUENCE</scope>
    <source>
        <strain evidence="4">MPI-SDFR-AT-0073</strain>
    </source>
</reference>
<feature type="region of interest" description="Disordered" evidence="2">
    <location>
        <begin position="905"/>
        <end position="926"/>
    </location>
</feature>
<sequence>MNEFPCSKHLSPHIQRTVPLKRICLSAVMTSKETTTEGHEPQDEGQDTANANEPTSQGDAGDVVVNFKEDILKWYENEVVAFEDETANQYGAQLGAILKTMGTEANDLGITVPEWINNQRETLLEDLQGIGNARGEERAEMFSEFTNTTGAAWKKHVTSALEKLRERASVAEYDEWAAAGTRDATYHKLRELESQVQGLKEDMVKVEQESAVKAREDVKSDLEELERFRTAWDEHEKGLGEMKSQLKDAQNKVKKEVEELQRVNSRADQNHKDFVEAKNAAEDWKEQLKQAQTEKKTIQDALDGEKTRVSRLVEKNEELNTLIQELRTQIRQRRGSSPLFSNQENVDTGFTSPASSTKESTADEEGAVGLSTEPTENFTYDDETASQSAMSIRSVVTSRRSSTPVESIGETTRTDPYGEYLGSVLRRIIHQSGNGELSSYDLLSHIAVDHNMMLHEIAAMLAQYSRVNPQLIKTSEIRSSLVDLNKWLVDRQNLDPFPSLPVQPCAELTERDTDGILEFFDESDKALRGRDDHEKAMRAGLEKKTEGLERRNQDLQKQVNTVKDQLEDCQTTRVELREEIEAKLTEQAEANGTIEITEKELEAKNSEVEGLKTQLHGANINVADLTEGVQERQKGSTSTAPQTQDYDCATCKKIREPVKAIVLRAISEMRRMESILQRLLEEERQRERQDESSAALSTDGQEKQGHRMRELEMECEDYRQQVIEAARELEILQQYIQNNDPETIPPVIDDAVNLQQRNEQLRAEVDQVNVISKKLLVFYQRMQQVMKIFRDTKQPIDADLDVGQVAFAVDLDLYLEADLKKLRARMEKLEQEPPTASDEEKRQNQIQKKHVKREIEKHEVLLSELDIYSKLADEAMSVSEVCRLDPAPNLLHVLLKEDDANDWEHVQHQGSGQGESDGPQGDGTIWDGAQPGGLALPFPSLIPLLLMLTTIMLFMFGFVTQQQLKERWAVANNFSRALWVNDDTGSVPSAWVYLAIFVVLNFTAFYKGR</sequence>
<feature type="coiled-coil region" evidence="1">
    <location>
        <begin position="538"/>
        <end position="614"/>
    </location>
</feature>
<dbReference type="PANTHER" id="PTHR43049:SF1">
    <property type="entry name" value="EARLY ENDOSOME ANTIGEN"/>
    <property type="match status" value="1"/>
</dbReference>
<dbReference type="Gene3D" id="1.10.287.1490">
    <property type="match status" value="1"/>
</dbReference>
<evidence type="ECO:0000313" key="4">
    <source>
        <dbReference type="EMBL" id="KAH6651863.1"/>
    </source>
</evidence>
<proteinExistence type="predicted"/>
<dbReference type="AlphaFoldDB" id="A0A9P8UGS5"/>
<name>A0A9P8UGS5_9PEZI</name>
<evidence type="ECO:0000256" key="3">
    <source>
        <dbReference type="SAM" id="Phobius"/>
    </source>
</evidence>
<feature type="region of interest" description="Disordered" evidence="2">
    <location>
        <begin position="684"/>
        <end position="708"/>
    </location>
</feature>
<feature type="region of interest" description="Disordered" evidence="2">
    <location>
        <begin position="828"/>
        <end position="850"/>
    </location>
</feature>
<evidence type="ECO:0000313" key="5">
    <source>
        <dbReference type="Proteomes" id="UP000758603"/>
    </source>
</evidence>
<keyword evidence="3" id="KW-0812">Transmembrane</keyword>
<feature type="compositionally biased region" description="Polar residues" evidence="2">
    <location>
        <begin position="47"/>
        <end position="58"/>
    </location>
</feature>
<accession>A0A9P8UGS5</accession>
<keyword evidence="5" id="KW-1185">Reference proteome</keyword>
<keyword evidence="3" id="KW-0472">Membrane</keyword>
<keyword evidence="1" id="KW-0175">Coiled coil</keyword>
<feature type="compositionally biased region" description="Polar residues" evidence="2">
    <location>
        <begin position="338"/>
        <end position="359"/>
    </location>
</feature>
<dbReference type="GeneID" id="70125189"/>
<evidence type="ECO:0000256" key="1">
    <source>
        <dbReference type="SAM" id="Coils"/>
    </source>
</evidence>
<comment type="caution">
    <text evidence="4">The sequence shown here is derived from an EMBL/GenBank/DDBJ whole genome shotgun (WGS) entry which is preliminary data.</text>
</comment>
<feature type="transmembrane region" description="Helical" evidence="3">
    <location>
        <begin position="990"/>
        <end position="1006"/>
    </location>
</feature>
<dbReference type="Proteomes" id="UP000758603">
    <property type="component" value="Unassembled WGS sequence"/>
</dbReference>
<gene>
    <name evidence="4" type="ORF">BKA67DRAFT_340274</name>
</gene>